<evidence type="ECO:0000259" key="11">
    <source>
        <dbReference type="Pfam" id="PF00205"/>
    </source>
</evidence>
<dbReference type="Pfam" id="PF02775">
    <property type="entry name" value="TPP_enzyme_C"/>
    <property type="match status" value="1"/>
</dbReference>
<evidence type="ECO:0000259" key="12">
    <source>
        <dbReference type="Pfam" id="PF02775"/>
    </source>
</evidence>
<dbReference type="Gene3D" id="3.40.50.970">
    <property type="match status" value="2"/>
</dbReference>
<keyword evidence="7 10" id="KW-0786">Thiamine pyrophosphate</keyword>
<dbReference type="SUPFAM" id="SSF52467">
    <property type="entry name" value="DHS-like NAD/FAD-binding domain"/>
    <property type="match status" value="1"/>
</dbReference>
<evidence type="ECO:0000259" key="13">
    <source>
        <dbReference type="Pfam" id="PF02776"/>
    </source>
</evidence>
<name>A0ABT4MED3_9NOCA</name>
<gene>
    <name evidence="14" type="ORF">O4220_12540</name>
</gene>
<sequence>MKLTGAQIIARTLKEFGVEYVAGIPGHGAWTFLDGFLDEESKIPVIQVFHEQSAVHLADGYYRATGRPMAAFTSIGPGATNTVIGMATAYADSSAVLLLTGGPHTHMVGNGIMQELERKQDNEFPEVLAPVTKRHWVANRTDKLPSILHRAFSAMLTGRPGPVHIEIAMDVQAAAADVQIPKLHERLPVGKIYPDPEAVNQAVALLAGAKRPVIVVGGGALLSNASEAVLELATKLKIPVVTTYNGKSTFPEDHDLFGGDIGYIGSTSGNKLAADADVVLSVGNRFTDWSASSYRKGATFSFPPAKLIQIDIDPHEIGKNYPVAVGIVADAVPAVSLIAAQSDEVANRDDYLGEVIRLRQEWKEKLAPRLNSDASPMTSQRPLKGLREILPRDAIVVAGSGNAQGTVKQTFDVYEPKTHFTSGSFSPMGWAVPAAMGVKLGRPDKIVVCVVGDGEFLMGIQEIGVAVTHNIPVVFLVQNNSGYISIRGGQRKMTGRYVASEFATPDGEPYSPDYLAIGRAFGLKTWRAETPEEVDRYLKEAIESGEPAIVEAMTARDAAGPFVPGWWDLPVSADITDERQDEYWEGRALQQHL</sequence>
<dbReference type="InterPro" id="IPR011766">
    <property type="entry name" value="TPP_enzyme_TPP-bd"/>
</dbReference>
<dbReference type="EC" id="2.2.1.6" evidence="4"/>
<reference evidence="14" key="1">
    <citation type="submission" date="2022-12" db="EMBL/GenBank/DDBJ databases">
        <authorList>
            <person name="Krivoruchko A.V."/>
            <person name="Elkin A."/>
        </authorList>
    </citation>
    <scope>NUCLEOTIDE SEQUENCE</scope>
    <source>
        <strain evidence="14">IEGM 1391</strain>
    </source>
</reference>
<evidence type="ECO:0000313" key="14">
    <source>
        <dbReference type="EMBL" id="MCZ4519345.1"/>
    </source>
</evidence>
<dbReference type="Pfam" id="PF02776">
    <property type="entry name" value="TPP_enzyme_N"/>
    <property type="match status" value="1"/>
</dbReference>
<keyword evidence="6" id="KW-0274">FAD</keyword>
<evidence type="ECO:0000256" key="9">
    <source>
        <dbReference type="ARBA" id="ARBA00048670"/>
    </source>
</evidence>
<protein>
    <recommendedName>
        <fullName evidence="4">acetolactate synthase</fullName>
        <ecNumber evidence="4">2.2.1.6</ecNumber>
    </recommendedName>
</protein>
<evidence type="ECO:0000256" key="3">
    <source>
        <dbReference type="ARBA" id="ARBA00007812"/>
    </source>
</evidence>
<dbReference type="InterPro" id="IPR012001">
    <property type="entry name" value="Thiamin_PyroP_enz_TPP-bd_dom"/>
</dbReference>
<evidence type="ECO:0000256" key="10">
    <source>
        <dbReference type="RuleBase" id="RU362132"/>
    </source>
</evidence>
<dbReference type="CDD" id="cd07035">
    <property type="entry name" value="TPP_PYR_POX_like"/>
    <property type="match status" value="1"/>
</dbReference>
<organism evidence="14 15">
    <name type="scientific">Rhodococcus ruber</name>
    <dbReference type="NCBI Taxonomy" id="1830"/>
    <lineage>
        <taxon>Bacteria</taxon>
        <taxon>Bacillati</taxon>
        <taxon>Actinomycetota</taxon>
        <taxon>Actinomycetes</taxon>
        <taxon>Mycobacteriales</taxon>
        <taxon>Nocardiaceae</taxon>
        <taxon>Rhodococcus</taxon>
    </lineage>
</organism>
<evidence type="ECO:0000313" key="15">
    <source>
        <dbReference type="Proteomes" id="UP001081071"/>
    </source>
</evidence>
<comment type="pathway">
    <text evidence="1">Amino-acid biosynthesis; L-isoleucine biosynthesis; L-isoleucine from 2-oxobutanoate: step 1/4.</text>
</comment>
<proteinExistence type="inferred from homology"/>
<comment type="caution">
    <text evidence="14">The sequence shown here is derived from an EMBL/GenBank/DDBJ whole genome shotgun (WGS) entry which is preliminary data.</text>
</comment>
<dbReference type="InterPro" id="IPR029035">
    <property type="entry name" value="DHS-like_NAD/FAD-binding_dom"/>
</dbReference>
<dbReference type="InterPro" id="IPR045229">
    <property type="entry name" value="TPP_enz"/>
</dbReference>
<dbReference type="Proteomes" id="UP001081071">
    <property type="component" value="Unassembled WGS sequence"/>
</dbReference>
<keyword evidence="8" id="KW-0100">Branched-chain amino acid biosynthesis</keyword>
<evidence type="ECO:0000256" key="4">
    <source>
        <dbReference type="ARBA" id="ARBA00013145"/>
    </source>
</evidence>
<keyword evidence="15" id="KW-1185">Reference proteome</keyword>
<dbReference type="InterPro" id="IPR029061">
    <property type="entry name" value="THDP-binding"/>
</dbReference>
<evidence type="ECO:0000256" key="8">
    <source>
        <dbReference type="ARBA" id="ARBA00023304"/>
    </source>
</evidence>
<evidence type="ECO:0000256" key="6">
    <source>
        <dbReference type="ARBA" id="ARBA00022827"/>
    </source>
</evidence>
<dbReference type="InterPro" id="IPR012000">
    <property type="entry name" value="Thiamin_PyroP_enz_cen_dom"/>
</dbReference>
<keyword evidence="5" id="KW-0285">Flavoprotein</keyword>
<evidence type="ECO:0000256" key="5">
    <source>
        <dbReference type="ARBA" id="ARBA00022630"/>
    </source>
</evidence>
<evidence type="ECO:0000256" key="1">
    <source>
        <dbReference type="ARBA" id="ARBA00004974"/>
    </source>
</evidence>
<dbReference type="CDD" id="cd00568">
    <property type="entry name" value="TPP_enzymes"/>
    <property type="match status" value="1"/>
</dbReference>
<accession>A0ABT4MED3</accession>
<dbReference type="PANTHER" id="PTHR18968">
    <property type="entry name" value="THIAMINE PYROPHOSPHATE ENZYMES"/>
    <property type="match status" value="1"/>
</dbReference>
<dbReference type="Gene3D" id="3.40.50.1220">
    <property type="entry name" value="TPP-binding domain"/>
    <property type="match status" value="1"/>
</dbReference>
<dbReference type="Pfam" id="PF00205">
    <property type="entry name" value="TPP_enzyme_M"/>
    <property type="match status" value="1"/>
</dbReference>
<comment type="pathway">
    <text evidence="2">Amino-acid biosynthesis; L-valine biosynthesis; L-valine from pyruvate: step 1/4.</text>
</comment>
<keyword evidence="8" id="KW-0028">Amino-acid biosynthesis</keyword>
<feature type="domain" description="Thiamine pyrophosphate enzyme central" evidence="11">
    <location>
        <begin position="199"/>
        <end position="334"/>
    </location>
</feature>
<comment type="similarity">
    <text evidence="3 10">Belongs to the TPP enzyme family.</text>
</comment>
<evidence type="ECO:0000256" key="2">
    <source>
        <dbReference type="ARBA" id="ARBA00005025"/>
    </source>
</evidence>
<dbReference type="SUPFAM" id="SSF52518">
    <property type="entry name" value="Thiamin diphosphate-binding fold (THDP-binding)"/>
    <property type="match status" value="2"/>
</dbReference>
<dbReference type="RefSeq" id="WP_269604661.1">
    <property type="nucleotide sequence ID" value="NZ_JAPWIJ010000005.1"/>
</dbReference>
<dbReference type="PANTHER" id="PTHR18968:SF13">
    <property type="entry name" value="ACETOLACTATE SYNTHASE CATALYTIC SUBUNIT, MITOCHONDRIAL"/>
    <property type="match status" value="1"/>
</dbReference>
<dbReference type="EMBL" id="JAPWIJ010000005">
    <property type="protein sequence ID" value="MCZ4519345.1"/>
    <property type="molecule type" value="Genomic_DNA"/>
</dbReference>
<comment type="catalytic activity">
    <reaction evidence="9">
        <text>2 pyruvate + H(+) = (2S)-2-acetolactate + CO2</text>
        <dbReference type="Rhea" id="RHEA:25249"/>
        <dbReference type="ChEBI" id="CHEBI:15361"/>
        <dbReference type="ChEBI" id="CHEBI:15378"/>
        <dbReference type="ChEBI" id="CHEBI:16526"/>
        <dbReference type="ChEBI" id="CHEBI:58476"/>
        <dbReference type="EC" id="2.2.1.6"/>
    </reaction>
</comment>
<feature type="domain" description="Thiamine pyrophosphate enzyme N-terminal TPP-binding" evidence="13">
    <location>
        <begin position="4"/>
        <end position="117"/>
    </location>
</feature>
<feature type="domain" description="Thiamine pyrophosphate enzyme TPP-binding" evidence="12">
    <location>
        <begin position="400"/>
        <end position="551"/>
    </location>
</feature>
<evidence type="ECO:0000256" key="7">
    <source>
        <dbReference type="ARBA" id="ARBA00023052"/>
    </source>
</evidence>